<gene>
    <name evidence="1" type="ORF">EcCFBP13530_23775</name>
</gene>
<proteinExistence type="predicted"/>
<evidence type="ECO:0000313" key="1">
    <source>
        <dbReference type="EMBL" id="TKK12402.1"/>
    </source>
</evidence>
<sequence>MTQMLNHRAGMTERQARFMNMLESMCENAGELPERVQSQIAEIMAQAPEALNMSPRDNNDPSINLRKLIQHFMLWDLEERYGDMQFPDTTFRLPFYEHSREIAGVRNSQVISFNPMHPLVREYDFGVCIGWPFDSWEAFFYQLAHESVHLLNPKVAPVGMLRTSTLDEGVAVRYAEEMLERYFPDVNPYSVGSPAGMPNAYDEAWRAARKIPDKALRQVRETFGGFGDITDAARFKELTAQWLTSAEAEPLSSDFHYS</sequence>
<organism evidence="1 2">
    <name type="scientific">Enterobacter cancerogenus</name>
    <dbReference type="NCBI Taxonomy" id="69218"/>
    <lineage>
        <taxon>Bacteria</taxon>
        <taxon>Pseudomonadati</taxon>
        <taxon>Pseudomonadota</taxon>
        <taxon>Gammaproteobacteria</taxon>
        <taxon>Enterobacterales</taxon>
        <taxon>Enterobacteriaceae</taxon>
        <taxon>Enterobacter</taxon>
        <taxon>Enterobacter cloacae complex</taxon>
    </lineage>
</organism>
<protein>
    <submittedName>
        <fullName evidence="1">Uncharacterized protein</fullName>
    </submittedName>
</protein>
<name>A0AB38NYK7_9ENTR</name>
<dbReference type="AlphaFoldDB" id="A0AB38NYK7"/>
<evidence type="ECO:0000313" key="2">
    <source>
        <dbReference type="Proteomes" id="UP000306327"/>
    </source>
</evidence>
<comment type="caution">
    <text evidence="1">The sequence shown here is derived from an EMBL/GenBank/DDBJ whole genome shotgun (WGS) entry which is preliminary data.</text>
</comment>
<accession>A0AB38NYK7</accession>
<reference evidence="1 2" key="1">
    <citation type="journal article" date="2019" name="Sci. Rep.">
        <title>Differences in resource use lead to coexistence of seed-transmitted microbial populations.</title>
        <authorList>
            <person name="Torres-Cortes G."/>
            <person name="Garcia B.J."/>
            <person name="Compant S."/>
            <person name="Rezki S."/>
            <person name="Jones P."/>
            <person name="Preveaux A."/>
            <person name="Briand M."/>
            <person name="Roulet A."/>
            <person name="Bouchez O."/>
            <person name="Jacobson D."/>
            <person name="Barret M."/>
        </authorList>
    </citation>
    <scope>NUCLEOTIDE SEQUENCE [LARGE SCALE GENOMIC DNA]</scope>
    <source>
        <strain evidence="1 2">CFBP13530</strain>
    </source>
</reference>
<dbReference type="RefSeq" id="WP_137273616.1">
    <property type="nucleotide sequence ID" value="NZ_QGAL01000018.1"/>
</dbReference>
<dbReference type="Proteomes" id="UP000306327">
    <property type="component" value="Unassembled WGS sequence"/>
</dbReference>
<dbReference type="EMBL" id="QGAL01000018">
    <property type="protein sequence ID" value="TKK12402.1"/>
    <property type="molecule type" value="Genomic_DNA"/>
</dbReference>